<reference evidence="4 5" key="1">
    <citation type="submission" date="2021-05" db="EMBL/GenBank/DDBJ databases">
        <title>A Polyphasic approach of four new species of the genus Ohtaekwangia: Ohtaekwangia histidinii sp. nov., Ohtaekwangia cretensis sp. nov., Ohtaekwangia indiensis sp. nov., Ohtaekwangia reichenbachii sp. nov. from diverse environment.</title>
        <authorList>
            <person name="Octaviana S."/>
        </authorList>
    </citation>
    <scope>NUCLEOTIDE SEQUENCE [LARGE SCALE GENOMIC DNA]</scope>
    <source>
        <strain evidence="4 5">PWU37</strain>
    </source>
</reference>
<dbReference type="EMBL" id="JAHESC010000058">
    <property type="protein sequence ID" value="MBT1690197.1"/>
    <property type="molecule type" value="Genomic_DNA"/>
</dbReference>
<dbReference type="GO" id="GO:0016747">
    <property type="term" value="F:acyltransferase activity, transferring groups other than amino-acyl groups"/>
    <property type="evidence" value="ECO:0007669"/>
    <property type="project" value="InterPro"/>
</dbReference>
<organism evidence="4 5">
    <name type="scientific">Dawidia soli</name>
    <dbReference type="NCBI Taxonomy" id="2782352"/>
    <lineage>
        <taxon>Bacteria</taxon>
        <taxon>Pseudomonadati</taxon>
        <taxon>Bacteroidota</taxon>
        <taxon>Cytophagia</taxon>
        <taxon>Cytophagales</taxon>
        <taxon>Chryseotaleaceae</taxon>
        <taxon>Dawidia</taxon>
    </lineage>
</organism>
<keyword evidence="4" id="KW-0378">Hydrolase</keyword>
<dbReference type="Proteomes" id="UP001319180">
    <property type="component" value="Unassembled WGS sequence"/>
</dbReference>
<proteinExistence type="predicted"/>
<comment type="caution">
    <text evidence="4">The sequence shown here is derived from an EMBL/GenBank/DDBJ whole genome shotgun (WGS) entry which is preliminary data.</text>
</comment>
<name>A0AAP2DFA3_9BACT</name>
<evidence type="ECO:0000259" key="3">
    <source>
        <dbReference type="PROSITE" id="PS51186"/>
    </source>
</evidence>
<keyword evidence="5" id="KW-1185">Reference proteome</keyword>
<dbReference type="EC" id="3.6.1.57" evidence="4"/>
<dbReference type="InterPro" id="IPR000182">
    <property type="entry name" value="GNAT_dom"/>
</dbReference>
<dbReference type="Pfam" id="PF13302">
    <property type="entry name" value="Acetyltransf_3"/>
    <property type="match status" value="1"/>
</dbReference>
<feature type="active site" description="Proton acceptor" evidence="1">
    <location>
        <position position="21"/>
    </location>
</feature>
<dbReference type="Gene3D" id="3.40.50.2000">
    <property type="entry name" value="Glycogen Phosphorylase B"/>
    <property type="match status" value="1"/>
</dbReference>
<feature type="binding site" evidence="2">
    <location>
        <position position="256"/>
    </location>
    <ligand>
        <name>substrate</name>
    </ligand>
</feature>
<evidence type="ECO:0000256" key="1">
    <source>
        <dbReference type="PIRSR" id="PIRSR620023-1"/>
    </source>
</evidence>
<dbReference type="Gene3D" id="3.40.50.11190">
    <property type="match status" value="1"/>
</dbReference>
<evidence type="ECO:0000313" key="5">
    <source>
        <dbReference type="Proteomes" id="UP001319180"/>
    </source>
</evidence>
<dbReference type="InterPro" id="IPR020023">
    <property type="entry name" value="PseG"/>
</dbReference>
<sequence>MSQRTHIYFRADGSAHMGLGHIHRSLGLAAMVADAFVCTFVTRHPLPALKAMIADVCQECIDLGDLDPAQEAEHIVRNLLTPQDIIVLDGYHFDLAYQQAIVKTGCKIVCLDDIHRYHFLAHAIINHAGGIDPSLYSAEPYTRFYLGPRYTLLKKPFLEAARHRHETPAGNALFICLGGADPGNQTQYVLEKCLAHNFDEYIVVVGAAYQHYASLQAFAAQRGAIRVLSDLAADDMVAFMRQCRTAICSPSGVAYEYLCTGGALYLHQTADNQEDLCAYLLRESLAFAFADFPSVPGFAVAQAMAAQAKIFDGRSNERLQKVFLLLDYDLHATLRRATAADVDITYAWANDPETRNQSFQSGAIPYSDHENWFKRKITATAAYYYIVVYKQQPVAQIRFDLVGGEAIISYGIDAAYRGKGLGSWVLQRGIEQFRKEHTQPVAIIGYVKASNEKSNSIFRNMGFTQVPTEENYKEAFKYKL</sequence>
<feature type="domain" description="N-acetyltransferase" evidence="3">
    <location>
        <begin position="332"/>
        <end position="480"/>
    </location>
</feature>
<dbReference type="CDD" id="cd04301">
    <property type="entry name" value="NAT_SF"/>
    <property type="match status" value="1"/>
</dbReference>
<dbReference type="SUPFAM" id="SSF55729">
    <property type="entry name" value="Acyl-CoA N-acyltransferases (Nat)"/>
    <property type="match status" value="1"/>
</dbReference>
<gene>
    <name evidence="4" type="primary">pseG</name>
    <name evidence="4" type="ORF">KK078_26770</name>
</gene>
<protein>
    <submittedName>
        <fullName evidence="4">UDP-2,4-diacetamido-2,4, 6-trideoxy-beta-L-altropyranose hydrolase</fullName>
        <ecNumber evidence="4">3.6.1.57</ecNumber>
    </submittedName>
</protein>
<dbReference type="GO" id="GO:0016787">
    <property type="term" value="F:hydrolase activity"/>
    <property type="evidence" value="ECO:0007669"/>
    <property type="project" value="UniProtKB-KW"/>
</dbReference>
<dbReference type="NCBIfam" id="TIGR03590">
    <property type="entry name" value="PseG"/>
    <property type="match status" value="1"/>
</dbReference>
<evidence type="ECO:0000313" key="4">
    <source>
        <dbReference type="EMBL" id="MBT1690197.1"/>
    </source>
</evidence>
<dbReference type="RefSeq" id="WP_254093416.1">
    <property type="nucleotide sequence ID" value="NZ_JAHESC010000058.1"/>
</dbReference>
<dbReference type="AlphaFoldDB" id="A0AAP2DFA3"/>
<accession>A0AAP2DFA3</accession>
<dbReference type="PROSITE" id="PS51186">
    <property type="entry name" value="GNAT"/>
    <property type="match status" value="1"/>
</dbReference>
<dbReference type="InterPro" id="IPR016181">
    <property type="entry name" value="Acyl_CoA_acyltransferase"/>
</dbReference>
<evidence type="ECO:0000256" key="2">
    <source>
        <dbReference type="PIRSR" id="PIRSR620023-2"/>
    </source>
</evidence>
<dbReference type="Gene3D" id="3.40.630.30">
    <property type="match status" value="1"/>
</dbReference>